<dbReference type="Gene3D" id="2.20.110.10">
    <property type="entry name" value="Histone H3 K4-specific methyltransferase SET7/9 N-terminal domain"/>
    <property type="match status" value="2"/>
</dbReference>
<evidence type="ECO:0000313" key="2">
    <source>
        <dbReference type="EMBL" id="MBF5053274.1"/>
    </source>
</evidence>
<accession>A0ABS0AH94</accession>
<name>A0ABS0AH94_9GAMM</name>
<reference evidence="2 3" key="1">
    <citation type="submission" date="2012-09" db="EMBL/GenBank/DDBJ databases">
        <title>Genome Sequence of alkane-degrading Bacterium Alcanivorax venustensis ISO4.</title>
        <authorList>
            <person name="Lai Q."/>
            <person name="Shao Z."/>
        </authorList>
    </citation>
    <scope>NUCLEOTIDE SEQUENCE [LARGE SCALE GENOMIC DNA]</scope>
    <source>
        <strain evidence="2 3">ISO4</strain>
    </source>
</reference>
<evidence type="ECO:0000313" key="3">
    <source>
        <dbReference type="Proteomes" id="UP000644441"/>
    </source>
</evidence>
<dbReference type="EMBL" id="ARXR01000013">
    <property type="protein sequence ID" value="MBF5053274.1"/>
    <property type="molecule type" value="Genomic_DNA"/>
</dbReference>
<dbReference type="Proteomes" id="UP000644441">
    <property type="component" value="Unassembled WGS sequence"/>
</dbReference>
<keyword evidence="3" id="KW-1185">Reference proteome</keyword>
<dbReference type="PANTHER" id="PTHR46820">
    <property type="entry name" value="HISTONE-LYSINE N-METHYLTRANSFERASE SETD7"/>
    <property type="match status" value="1"/>
</dbReference>
<dbReference type="SUPFAM" id="SSF82185">
    <property type="entry name" value="Histone H3 K4-specific methyltransferase SET7/9 N-terminal domain"/>
    <property type="match status" value="3"/>
</dbReference>
<dbReference type="InterPro" id="IPR011652">
    <property type="entry name" value="MORN_2"/>
</dbReference>
<proteinExistence type="predicted"/>
<feature type="chain" id="PRO_5047249785" evidence="1">
    <location>
        <begin position="23"/>
        <end position="350"/>
    </location>
</feature>
<feature type="signal peptide" evidence="1">
    <location>
        <begin position="1"/>
        <end position="22"/>
    </location>
</feature>
<protein>
    <submittedName>
        <fullName evidence="2">MORN repeat-containing protein</fullName>
    </submittedName>
</protein>
<organism evidence="2 3">
    <name type="scientific">Alloalcanivorax venustensis ISO4</name>
    <dbReference type="NCBI Taxonomy" id="1177184"/>
    <lineage>
        <taxon>Bacteria</taxon>
        <taxon>Pseudomonadati</taxon>
        <taxon>Pseudomonadota</taxon>
        <taxon>Gammaproteobacteria</taxon>
        <taxon>Oceanospirillales</taxon>
        <taxon>Alcanivoracaceae</taxon>
        <taxon>Alloalcanivorax</taxon>
    </lineage>
</organism>
<dbReference type="PANTHER" id="PTHR46820:SF1">
    <property type="entry name" value="HISTONE-LYSINE N-METHYLTRANSFERASE SETD7"/>
    <property type="match status" value="1"/>
</dbReference>
<comment type="caution">
    <text evidence="2">The sequence shown here is derived from an EMBL/GenBank/DDBJ whole genome shotgun (WGS) entry which is preliminary data.</text>
</comment>
<gene>
    <name evidence="2" type="ORF">ISO4_01876</name>
</gene>
<sequence>MKHRCLLALAPLLLMLAATGHAERRYFTQYDSPAKAPEQALYYVDLPLPENPDGPGYLYRAYYRENDALYAEGARAGAGPDADWFGDWRYLYPDGDIKQRGHSDDQGRLDGDVISYFENGRIEKVKPYTAGKLDGTEKRNDEDGDLLLELPYRDGARHGMRINYYGEGGGREEGRMVDGLRTGTWRGYDDQDRLISVSHFKKGRLDGEVRERSGPEGERWTYKHYRQDKQHGPWRTENADGEVLESGRYRDGVPVGEWRTLRDTGEQETATYVDGELHGEWRLRSASGALIAERHYDHGDATGTWKRFQDGELSYRATFKDGKRQGEGWLRGRDGELVKARWEEGRRMTP</sequence>
<dbReference type="Pfam" id="PF07661">
    <property type="entry name" value="MORN_2"/>
    <property type="match status" value="1"/>
</dbReference>
<evidence type="ECO:0000256" key="1">
    <source>
        <dbReference type="SAM" id="SignalP"/>
    </source>
</evidence>
<keyword evidence="1" id="KW-0732">Signal</keyword>
<dbReference type="Gene3D" id="3.90.930.1">
    <property type="match status" value="1"/>
</dbReference>
<dbReference type="RefSeq" id="WP_194856041.1">
    <property type="nucleotide sequence ID" value="NZ_ARXR01000013.1"/>
</dbReference>